<dbReference type="OrthoDB" id="7033499at2"/>
<proteinExistence type="predicted"/>
<organism evidence="1 2">
    <name type="scientific">Pseudomonas frederiksbergensis</name>
    <dbReference type="NCBI Taxonomy" id="104087"/>
    <lineage>
        <taxon>Bacteria</taxon>
        <taxon>Pseudomonadati</taxon>
        <taxon>Pseudomonadota</taxon>
        <taxon>Gammaproteobacteria</taxon>
        <taxon>Pseudomonadales</taxon>
        <taxon>Pseudomonadaceae</taxon>
        <taxon>Pseudomonas</taxon>
    </lineage>
</organism>
<protein>
    <submittedName>
        <fullName evidence="1">Uncharacterized protein</fullName>
    </submittedName>
</protein>
<name>A0A423KDQ6_9PSED</name>
<reference evidence="1 2" key="1">
    <citation type="submission" date="2016-10" db="EMBL/GenBank/DDBJ databases">
        <title>Comparative genome analysis of multiple Pseudomonas spp. focuses on biocontrol and plant growth promoting traits.</title>
        <authorList>
            <person name="Tao X.-Y."/>
            <person name="Taylor C.G."/>
        </authorList>
    </citation>
    <scope>NUCLEOTIDE SEQUENCE [LARGE SCALE GENOMIC DNA]</scope>
    <source>
        <strain evidence="1 2">37A10</strain>
    </source>
</reference>
<dbReference type="Proteomes" id="UP000285349">
    <property type="component" value="Unassembled WGS sequence"/>
</dbReference>
<dbReference type="EMBL" id="MOBQ01000006">
    <property type="protein sequence ID" value="RON50521.1"/>
    <property type="molecule type" value="Genomic_DNA"/>
</dbReference>
<accession>A0A423KDQ6</accession>
<gene>
    <name evidence="1" type="ORF">BK666_05175</name>
</gene>
<evidence type="ECO:0000313" key="2">
    <source>
        <dbReference type="Proteomes" id="UP000285349"/>
    </source>
</evidence>
<comment type="caution">
    <text evidence="1">The sequence shown here is derived from an EMBL/GenBank/DDBJ whole genome shotgun (WGS) entry which is preliminary data.</text>
</comment>
<dbReference type="AlphaFoldDB" id="A0A423KDQ6"/>
<sequence length="311" mass="34029">MAIPDYSAKDLAVFSTIIARAACLRKWSTELGHAGAGSAIEEVQCMQFRDSLYIAGNKGEHVKIADFLQAFGVSNHASFMNCLKYSHWLLSIPFVTRTAVTGRSYPGKFSDQEDITLTYGAASLGHIPALTLNEIDQARDLIVATVLPVAGPLRILAWFLKKFTEAAALPGLNRPPAAAFHYTTEYNGVFGINVLNDSTTVHAELKLLRMLEYAHTKNLMPLKTRRVRVGGLKKTCAFCAAWINRFQPWMLTAYEVRIDLPAEDTRGVADGAGNRPTNVGEAGFGPYVRELFNGAVNSNCADVVGPYDNPE</sequence>
<dbReference type="RefSeq" id="WP_123508637.1">
    <property type="nucleotide sequence ID" value="NZ_MOBQ01000006.1"/>
</dbReference>
<evidence type="ECO:0000313" key="1">
    <source>
        <dbReference type="EMBL" id="RON50521.1"/>
    </source>
</evidence>